<sequence length="608" mass="71039">MIEEAVPKSGRLPDGVSVVYDEISHVHALQFSSSASKVSFPSKQIFKNCNIFPEEFSVFLIIKHLKNFIRNECLLTLIDMDRTIFSIQLTKAHVILIYNNKKAIFRNFALKDNMWHSVGFSVTGRHVIMTTDCVNKRRKRLKRKFPSLIQLKNSTMHIASCKNKGIACPPRIPRHLHMDNRLPSLPDLYGRSSPGPRWEDCRWTDVGNIAYDLHSKTLKVCVNGIWQHATMNIQTAPVTKRLDYLDFHQEIQTLGPAIDIRLFQIENEGTFAAFANTRPKRRRKDVSGLYKWINKNFILYQKLETDAAQHFEYFRIQNHFFLAVANYGRNPVKQSNSTIYKWHKRKRKFKKYQTIPTWTARDIEHFEMQGNHYLAVANHAQGDRQEVDSVIYVWNEKLKLFQEHQKILTVGAYDWTYFYAEGYHFLAVAQAFNGISTLIDSRIYVSQNNKFYLFQTMETNGATDWEFFTIKNSVFLAVANAYNYGPQNFMNKQTYHTNSTIFKLNLKKRGFERFQTIPTDSAVDWEFFTLGTDSYLIQSNAQNGGNENQHFSYIYRWQGLDRFVPVHEMATLPNTDWEVFQDGQETYFVYSNPKGKVSQVMKATYITS</sequence>
<comment type="subcellular location">
    <subcellularLocation>
        <location evidence="1">Cell projection</location>
        <location evidence="1">Stereocilium</location>
    </subcellularLocation>
</comment>
<evidence type="ECO:0000313" key="5">
    <source>
        <dbReference type="Proteomes" id="UP001217089"/>
    </source>
</evidence>
<dbReference type="Pfam" id="PF03736">
    <property type="entry name" value="EPTP"/>
    <property type="match status" value="5"/>
</dbReference>
<protein>
    <submittedName>
        <fullName evidence="4">Uncharacterized protein</fullName>
    </submittedName>
</protein>
<evidence type="ECO:0000313" key="4">
    <source>
        <dbReference type="EMBL" id="KAJ8320690.1"/>
    </source>
</evidence>
<dbReference type="Proteomes" id="UP001217089">
    <property type="component" value="Unassembled WGS sequence"/>
</dbReference>
<evidence type="ECO:0000256" key="1">
    <source>
        <dbReference type="ARBA" id="ARBA00004645"/>
    </source>
</evidence>
<organism evidence="4 5">
    <name type="scientific">Tegillarca granosa</name>
    <name type="common">Malaysian cockle</name>
    <name type="synonym">Anadara granosa</name>
    <dbReference type="NCBI Taxonomy" id="220873"/>
    <lineage>
        <taxon>Eukaryota</taxon>
        <taxon>Metazoa</taxon>
        <taxon>Spiralia</taxon>
        <taxon>Lophotrochozoa</taxon>
        <taxon>Mollusca</taxon>
        <taxon>Bivalvia</taxon>
        <taxon>Autobranchia</taxon>
        <taxon>Pteriomorphia</taxon>
        <taxon>Arcoida</taxon>
        <taxon>Arcoidea</taxon>
        <taxon>Arcidae</taxon>
        <taxon>Tegillarca</taxon>
    </lineage>
</organism>
<dbReference type="PROSITE" id="PS50912">
    <property type="entry name" value="EAR"/>
    <property type="match status" value="5"/>
</dbReference>
<evidence type="ECO:0000256" key="3">
    <source>
        <dbReference type="ARBA" id="ARBA00022737"/>
    </source>
</evidence>
<dbReference type="InterPro" id="IPR013320">
    <property type="entry name" value="ConA-like_dom_sf"/>
</dbReference>
<dbReference type="EMBL" id="JARBDR010000141">
    <property type="protein sequence ID" value="KAJ8320690.1"/>
    <property type="molecule type" value="Genomic_DNA"/>
</dbReference>
<name>A0ABQ9FTZ7_TEGGR</name>
<reference evidence="4 5" key="1">
    <citation type="submission" date="2022-12" db="EMBL/GenBank/DDBJ databases">
        <title>Chromosome-level genome of Tegillarca granosa.</title>
        <authorList>
            <person name="Kim J."/>
        </authorList>
    </citation>
    <scope>NUCLEOTIDE SEQUENCE [LARGE SCALE GENOMIC DNA]</scope>
    <source>
        <strain evidence="4">Teg-2019</strain>
        <tissue evidence="4">Adductor muscle</tissue>
    </source>
</reference>
<evidence type="ECO:0000256" key="2">
    <source>
        <dbReference type="ARBA" id="ARBA00022729"/>
    </source>
</evidence>
<gene>
    <name evidence="4" type="ORF">KUTeg_002277</name>
</gene>
<dbReference type="Gene3D" id="2.60.120.200">
    <property type="match status" value="1"/>
</dbReference>
<keyword evidence="2" id="KW-0732">Signal</keyword>
<dbReference type="InterPro" id="IPR005492">
    <property type="entry name" value="EPTP"/>
</dbReference>
<proteinExistence type="predicted"/>
<dbReference type="SUPFAM" id="SSF49899">
    <property type="entry name" value="Concanavalin A-like lectins/glucanases"/>
    <property type="match status" value="1"/>
</dbReference>
<dbReference type="PANTHER" id="PTHR15261:SF4">
    <property type="entry name" value="THROMBOSPONDIN-TYPE LAMININ G DOMAIN AND EAR REPEAT-CONTAINING PROTEIN"/>
    <property type="match status" value="1"/>
</dbReference>
<dbReference type="PANTHER" id="PTHR15261">
    <property type="entry name" value="THROMBOSPONDIN-TYPE LAMININ G DOMAIN AND EAR REPEAT-CONTAINING"/>
    <property type="match status" value="1"/>
</dbReference>
<keyword evidence="5" id="KW-1185">Reference proteome</keyword>
<accession>A0ABQ9FTZ7</accession>
<keyword evidence="3" id="KW-0677">Repeat</keyword>
<comment type="caution">
    <text evidence="4">The sequence shown here is derived from an EMBL/GenBank/DDBJ whole genome shotgun (WGS) entry which is preliminary data.</text>
</comment>
<dbReference type="InterPro" id="IPR009039">
    <property type="entry name" value="EAR"/>
</dbReference>